<dbReference type="PANTHER" id="PTHR11552:SF147">
    <property type="entry name" value="CHOLINE DEHYDROGENASE, MITOCHONDRIAL"/>
    <property type="match status" value="1"/>
</dbReference>
<evidence type="ECO:0000259" key="5">
    <source>
        <dbReference type="PROSITE" id="PS00624"/>
    </source>
</evidence>
<dbReference type="InterPro" id="IPR000172">
    <property type="entry name" value="GMC_OxRdtase_N"/>
</dbReference>
<dbReference type="PROSITE" id="PS00624">
    <property type="entry name" value="GMC_OXRED_2"/>
    <property type="match status" value="1"/>
</dbReference>
<gene>
    <name evidence="6" type="ORF">GCM10023144_15140</name>
</gene>
<sequence>MYVDHLPAGAAFDFIVVGAGSAGCVLANRLSENGRHQVLLVEAGGRDTHLNFRIPLMVANLLRDDRVTWPFMTEPQRHLKGQRMPWRRGKVLGGCSSINGNVFVRGDPAEYDAWRDAGCAGWGYADLLPYFKKLEDFPQGDPAVRGTGGPIHCTRLDEQSDPLSEAFVAAAGEAGFPRSPDYNDGRHYEGAFYLQYSTRRGLRNSSSVGYLKPAARRPNLTVLLGATATRVLLAGGRATGVELRLGDTLRQVQARREVVLSAGPLQSPKLLELSGIGNAAVLQDLGIPVAHHLPGVGENLRDHPNVRVTFRCAKPITINDVVRSPWLKLREGLRFALKREGLLTVCSVTAGINLRSRADARQPDLVMRLQQLSGANRYARTRAHGLDPFSGFAIGAMVMQPKSVGSVHAQSRDPLQQARMDPRYLSHEDDGRLFLEAMRLARRLAKMPSLQPLVLEETRPGAEVVGDDELLDHIRETVGTSWHMLGTCKMGVDPMAVVDPELRVRGVGALRVVDSSVFPTIPSTNTNIPTIATGEKAAAMLLAAAH</sequence>
<keyword evidence="3" id="KW-0285">Flavoprotein</keyword>
<evidence type="ECO:0000256" key="1">
    <source>
        <dbReference type="ARBA" id="ARBA00001974"/>
    </source>
</evidence>
<dbReference type="Pfam" id="PF00732">
    <property type="entry name" value="GMC_oxred_N"/>
    <property type="match status" value="1"/>
</dbReference>
<dbReference type="Pfam" id="PF05199">
    <property type="entry name" value="GMC_oxred_C"/>
    <property type="match status" value="1"/>
</dbReference>
<dbReference type="EMBL" id="BAABFO010000006">
    <property type="protein sequence ID" value="GAA4328892.1"/>
    <property type="molecule type" value="Genomic_DNA"/>
</dbReference>
<keyword evidence="7" id="KW-1185">Reference proteome</keyword>
<dbReference type="InterPro" id="IPR012132">
    <property type="entry name" value="GMC_OxRdtase"/>
</dbReference>
<dbReference type="InterPro" id="IPR036188">
    <property type="entry name" value="FAD/NAD-bd_sf"/>
</dbReference>
<comment type="caution">
    <text evidence="6">The sequence shown here is derived from an EMBL/GenBank/DDBJ whole genome shotgun (WGS) entry which is preliminary data.</text>
</comment>
<dbReference type="InterPro" id="IPR007867">
    <property type="entry name" value="GMC_OxRtase_C"/>
</dbReference>
<evidence type="ECO:0000256" key="2">
    <source>
        <dbReference type="ARBA" id="ARBA00010790"/>
    </source>
</evidence>
<reference evidence="7" key="1">
    <citation type="journal article" date="2019" name="Int. J. Syst. Evol. Microbiol.">
        <title>The Global Catalogue of Microorganisms (GCM) 10K type strain sequencing project: providing services to taxonomists for standard genome sequencing and annotation.</title>
        <authorList>
            <consortium name="The Broad Institute Genomics Platform"/>
            <consortium name="The Broad Institute Genome Sequencing Center for Infectious Disease"/>
            <person name="Wu L."/>
            <person name="Ma J."/>
        </authorList>
    </citation>
    <scope>NUCLEOTIDE SEQUENCE [LARGE SCALE GENOMIC DNA]</scope>
    <source>
        <strain evidence="7">JCM 17666</strain>
    </source>
</reference>
<protein>
    <submittedName>
        <fullName evidence="6">GMC family oxidoreductase N-terminal domain-containing protein</fullName>
    </submittedName>
</protein>
<evidence type="ECO:0000313" key="7">
    <source>
        <dbReference type="Proteomes" id="UP001501671"/>
    </source>
</evidence>
<proteinExistence type="inferred from homology"/>
<dbReference type="RefSeq" id="WP_345247944.1">
    <property type="nucleotide sequence ID" value="NZ_BAABFO010000006.1"/>
</dbReference>
<dbReference type="PIRSF" id="PIRSF000137">
    <property type="entry name" value="Alcohol_oxidase"/>
    <property type="match status" value="1"/>
</dbReference>
<dbReference type="Gene3D" id="3.50.50.60">
    <property type="entry name" value="FAD/NAD(P)-binding domain"/>
    <property type="match status" value="1"/>
</dbReference>
<comment type="cofactor">
    <cofactor evidence="1">
        <name>FAD</name>
        <dbReference type="ChEBI" id="CHEBI:57692"/>
    </cofactor>
</comment>
<evidence type="ECO:0000256" key="3">
    <source>
        <dbReference type="ARBA" id="ARBA00022630"/>
    </source>
</evidence>
<evidence type="ECO:0000256" key="4">
    <source>
        <dbReference type="ARBA" id="ARBA00022827"/>
    </source>
</evidence>
<feature type="domain" description="Glucose-methanol-choline oxidoreductase N-terminal" evidence="5">
    <location>
        <begin position="263"/>
        <end position="277"/>
    </location>
</feature>
<organism evidence="6 7">
    <name type="scientific">Pigmentiphaga soli</name>
    <dbReference type="NCBI Taxonomy" id="1007095"/>
    <lineage>
        <taxon>Bacteria</taxon>
        <taxon>Pseudomonadati</taxon>
        <taxon>Pseudomonadota</taxon>
        <taxon>Betaproteobacteria</taxon>
        <taxon>Burkholderiales</taxon>
        <taxon>Alcaligenaceae</taxon>
        <taxon>Pigmentiphaga</taxon>
    </lineage>
</organism>
<accession>A0ABP8GS89</accession>
<dbReference type="SUPFAM" id="SSF51905">
    <property type="entry name" value="FAD/NAD(P)-binding domain"/>
    <property type="match status" value="1"/>
</dbReference>
<dbReference type="Gene3D" id="3.30.560.10">
    <property type="entry name" value="Glucose Oxidase, domain 3"/>
    <property type="match status" value="1"/>
</dbReference>
<dbReference type="SUPFAM" id="SSF54373">
    <property type="entry name" value="FAD-linked reductases, C-terminal domain"/>
    <property type="match status" value="1"/>
</dbReference>
<comment type="similarity">
    <text evidence="2">Belongs to the GMC oxidoreductase family.</text>
</comment>
<keyword evidence="4" id="KW-0274">FAD</keyword>
<name>A0ABP8GS89_9BURK</name>
<dbReference type="PANTHER" id="PTHR11552">
    <property type="entry name" value="GLUCOSE-METHANOL-CHOLINE GMC OXIDOREDUCTASE"/>
    <property type="match status" value="1"/>
</dbReference>
<dbReference type="Proteomes" id="UP001501671">
    <property type="component" value="Unassembled WGS sequence"/>
</dbReference>
<evidence type="ECO:0000313" key="6">
    <source>
        <dbReference type="EMBL" id="GAA4328892.1"/>
    </source>
</evidence>